<organism evidence="1 2">
    <name type="scientific">Xenorhabdus stockiae</name>
    <dbReference type="NCBI Taxonomy" id="351614"/>
    <lineage>
        <taxon>Bacteria</taxon>
        <taxon>Pseudomonadati</taxon>
        <taxon>Pseudomonadota</taxon>
        <taxon>Gammaproteobacteria</taxon>
        <taxon>Enterobacterales</taxon>
        <taxon>Morganellaceae</taxon>
        <taxon>Xenorhabdus</taxon>
    </lineage>
</organism>
<keyword evidence="2" id="KW-1185">Reference proteome</keyword>
<dbReference type="AlphaFoldDB" id="A0A2D0KNG8"/>
<gene>
    <name evidence="1" type="ORF">Xsto_02446</name>
</gene>
<proteinExistence type="predicted"/>
<evidence type="ECO:0000313" key="1">
    <source>
        <dbReference type="EMBL" id="PHM64984.1"/>
    </source>
</evidence>
<dbReference type="InterPro" id="IPR025051">
    <property type="entry name" value="DUF3990"/>
</dbReference>
<comment type="caution">
    <text evidence="1">The sequence shown here is derived from an EMBL/GenBank/DDBJ whole genome shotgun (WGS) entry which is preliminary data.</text>
</comment>
<dbReference type="Proteomes" id="UP000222366">
    <property type="component" value="Unassembled WGS sequence"/>
</dbReference>
<protein>
    <submittedName>
        <fullName evidence="1">Uncharacterized protein</fullName>
    </submittedName>
</protein>
<dbReference type="EMBL" id="NJAJ01000021">
    <property type="protein sequence ID" value="PHM64984.1"/>
    <property type="molecule type" value="Genomic_DNA"/>
</dbReference>
<reference evidence="1 2" key="1">
    <citation type="journal article" date="2017" name="Nat. Microbiol.">
        <title>Natural product diversity associated with the nematode symbionts Photorhabdus and Xenorhabdus.</title>
        <authorList>
            <person name="Tobias N.J."/>
            <person name="Wolff H."/>
            <person name="Djahanschiri B."/>
            <person name="Grundmann F."/>
            <person name="Kronenwerth M."/>
            <person name="Shi Y.M."/>
            <person name="Simonyi S."/>
            <person name="Grun P."/>
            <person name="Shapiro-Ilan D."/>
            <person name="Pidot S.J."/>
            <person name="Stinear T.P."/>
            <person name="Ebersberger I."/>
            <person name="Bode H.B."/>
        </authorList>
    </citation>
    <scope>NUCLEOTIDE SEQUENCE [LARGE SCALE GENOMIC DNA]</scope>
    <source>
        <strain evidence="1 2">DSM 17904</strain>
    </source>
</reference>
<sequence length="145" mass="16445">MGRDVLDFDPKGQGGFYVTTIREQAEDWYYRKLKWDSGVSLYKFEVPNSELAKLNIKYIDLNTHSGMQEWSDIVTKGRQGTLIYDQPYDGVDGPMLGNPKSVLKGKKPRLVEGGSHQLALFSQQGAEMFDRHLVSVTKLPVDECE</sequence>
<evidence type="ECO:0000313" key="2">
    <source>
        <dbReference type="Proteomes" id="UP000222366"/>
    </source>
</evidence>
<name>A0A2D0KNG8_9GAMM</name>
<dbReference type="Pfam" id="PF13151">
    <property type="entry name" value="DUF3990"/>
    <property type="match status" value="1"/>
</dbReference>
<accession>A0A2D0KNG8</accession>